<dbReference type="InterPro" id="IPR038594">
    <property type="entry name" value="SepF-like_sf"/>
</dbReference>
<dbReference type="Pfam" id="PF04472">
    <property type="entry name" value="SepF"/>
    <property type="match status" value="1"/>
</dbReference>
<evidence type="ECO:0000313" key="8">
    <source>
        <dbReference type="Proteomes" id="UP000606889"/>
    </source>
</evidence>
<protein>
    <recommendedName>
        <fullName evidence="5">Cell division protein SepF</fullName>
    </recommendedName>
</protein>
<evidence type="ECO:0000256" key="6">
    <source>
        <dbReference type="SAM" id="MobiDB-lite"/>
    </source>
</evidence>
<feature type="compositionally biased region" description="Basic and acidic residues" evidence="6">
    <location>
        <begin position="33"/>
        <end position="45"/>
    </location>
</feature>
<keyword evidence="3 5" id="KW-0131">Cell cycle</keyword>
<comment type="similarity">
    <text evidence="5">Belongs to the SepF family.</text>
</comment>
<proteinExistence type="inferred from homology"/>
<reference evidence="7 8" key="1">
    <citation type="submission" date="2020-08" db="EMBL/GenBank/DDBJ databases">
        <title>Genome public.</title>
        <authorList>
            <person name="Liu C."/>
            <person name="Sun Q."/>
        </authorList>
    </citation>
    <scope>NUCLEOTIDE SEQUENCE [LARGE SCALE GENOMIC DNA]</scope>
    <source>
        <strain evidence="7 8">NSJ-35</strain>
    </source>
</reference>
<evidence type="ECO:0000256" key="2">
    <source>
        <dbReference type="ARBA" id="ARBA00023210"/>
    </source>
</evidence>
<dbReference type="PANTHER" id="PTHR35798:SF1">
    <property type="entry name" value="CELL DIVISION PROTEIN SEPF"/>
    <property type="match status" value="1"/>
</dbReference>
<evidence type="ECO:0000256" key="1">
    <source>
        <dbReference type="ARBA" id="ARBA00022618"/>
    </source>
</evidence>
<dbReference type="PANTHER" id="PTHR35798">
    <property type="entry name" value="CELL DIVISION PROTEIN SEPF"/>
    <property type="match status" value="1"/>
</dbReference>
<keyword evidence="8" id="KW-1185">Reference proteome</keyword>
<sequence length="145" mass="16145">MGRFGNKFLNAIGFEETPAEAYEEGFYGEPMQEEPRERARSGKREQGKIIRMYDGKTKILIYEPKEYEDAREIAADLEHGRQALVNVGGLENGAAQRIADFVGGAVYALKGQVQWVTPTLFIAVPADVDVETDGGNFDAKTKLNW</sequence>
<dbReference type="Gene3D" id="3.30.110.150">
    <property type="entry name" value="SepF-like protein"/>
    <property type="match status" value="1"/>
</dbReference>
<comment type="subcellular location">
    <subcellularLocation>
        <location evidence="5">Cytoplasm</location>
    </subcellularLocation>
    <text evidence="5">Localizes to the division site, in a FtsZ-dependent manner.</text>
</comment>
<dbReference type="Proteomes" id="UP000606889">
    <property type="component" value="Unassembled WGS sequence"/>
</dbReference>
<comment type="subunit">
    <text evidence="5">Homodimer. Interacts with FtsZ.</text>
</comment>
<feature type="region of interest" description="Disordered" evidence="6">
    <location>
        <begin position="23"/>
        <end position="45"/>
    </location>
</feature>
<evidence type="ECO:0000256" key="3">
    <source>
        <dbReference type="ARBA" id="ARBA00023306"/>
    </source>
</evidence>
<dbReference type="RefSeq" id="WP_186857851.1">
    <property type="nucleotide sequence ID" value="NZ_JACOON010000004.1"/>
</dbReference>
<evidence type="ECO:0000256" key="5">
    <source>
        <dbReference type="HAMAP-Rule" id="MF_01197"/>
    </source>
</evidence>
<keyword evidence="5" id="KW-0963">Cytoplasm</keyword>
<gene>
    <name evidence="5" type="primary">sepF</name>
    <name evidence="7" type="ORF">H8S18_08335</name>
</gene>
<dbReference type="GO" id="GO:0051301">
    <property type="term" value="P:cell division"/>
    <property type="evidence" value="ECO:0007669"/>
    <property type="project" value="UniProtKB-KW"/>
</dbReference>
<evidence type="ECO:0000313" key="7">
    <source>
        <dbReference type="EMBL" id="MBC5648342.1"/>
    </source>
</evidence>
<accession>A0ABR7EEY3</accession>
<dbReference type="InterPro" id="IPR007561">
    <property type="entry name" value="Cell_div_SepF/SepF-rel"/>
</dbReference>
<keyword evidence="1 5" id="KW-0132">Cell division</keyword>
<dbReference type="InterPro" id="IPR023052">
    <property type="entry name" value="Cell_div_SepF"/>
</dbReference>
<keyword evidence="2 5" id="KW-0717">Septation</keyword>
<dbReference type="HAMAP" id="MF_01197">
    <property type="entry name" value="SepF"/>
    <property type="match status" value="1"/>
</dbReference>
<comment type="caution">
    <text evidence="7">The sequence shown here is derived from an EMBL/GenBank/DDBJ whole genome shotgun (WGS) entry which is preliminary data.</text>
</comment>
<dbReference type="EMBL" id="JACOON010000004">
    <property type="protein sequence ID" value="MBC5648342.1"/>
    <property type="molecule type" value="Genomic_DNA"/>
</dbReference>
<organism evidence="7 8">
    <name type="scientific">Christensenella tenuis</name>
    <dbReference type="NCBI Taxonomy" id="2763033"/>
    <lineage>
        <taxon>Bacteria</taxon>
        <taxon>Bacillati</taxon>
        <taxon>Bacillota</taxon>
        <taxon>Clostridia</taxon>
        <taxon>Christensenellales</taxon>
        <taxon>Christensenellaceae</taxon>
        <taxon>Christensenella</taxon>
    </lineage>
</organism>
<name>A0ABR7EEY3_9FIRM</name>
<evidence type="ECO:0000256" key="4">
    <source>
        <dbReference type="ARBA" id="ARBA00044936"/>
    </source>
</evidence>
<comment type="function">
    <text evidence="4 5">Cell division protein that is part of the divisome complex and is recruited early to the Z-ring. Probably stimulates Z-ring formation, perhaps through the cross-linking of FtsZ protofilaments. Its function overlaps with FtsA.</text>
</comment>